<feature type="region of interest" description="Disordered" evidence="6">
    <location>
        <begin position="111"/>
        <end position="157"/>
    </location>
</feature>
<dbReference type="Pfam" id="PF03647">
    <property type="entry name" value="Tmemb_14"/>
    <property type="match status" value="1"/>
</dbReference>
<dbReference type="EMBL" id="EF677758">
    <property type="protein sequence ID" value="ABR17562.1"/>
    <property type="molecule type" value="mRNA"/>
</dbReference>
<dbReference type="AlphaFoldDB" id="B8LPI2"/>
<comment type="subcellular location">
    <subcellularLocation>
        <location evidence="1">Membrane</location>
    </subcellularLocation>
</comment>
<comment type="similarity">
    <text evidence="2">Belongs to the TMEM14 family.</text>
</comment>
<evidence type="ECO:0000256" key="4">
    <source>
        <dbReference type="ARBA" id="ARBA00022989"/>
    </source>
</evidence>
<evidence type="ECO:0000313" key="8">
    <source>
        <dbReference type="EMBL" id="ABR17562.1"/>
    </source>
</evidence>
<dbReference type="InterPro" id="IPR005349">
    <property type="entry name" value="TMEM14"/>
</dbReference>
<protein>
    <submittedName>
        <fullName evidence="8">Uncharacterized protein</fullName>
    </submittedName>
</protein>
<evidence type="ECO:0000256" key="7">
    <source>
        <dbReference type="SAM" id="Phobius"/>
    </source>
</evidence>
<feature type="compositionally biased region" description="Gly residues" evidence="6">
    <location>
        <begin position="124"/>
        <end position="145"/>
    </location>
</feature>
<dbReference type="GO" id="GO:0009706">
    <property type="term" value="C:chloroplast inner membrane"/>
    <property type="evidence" value="ECO:0007669"/>
    <property type="project" value="TreeGrafter"/>
</dbReference>
<sequence length="266" mass="27320">MAAILPSLASPSSFSQSSLINSPALSPFQNPFSKTLAANHFGFQQVDSSRTTFSLAVRSSSGWANSGGFERRIGIGGSQYRSPQKVREGHIVCAFGDTQKSESVSEFLKAAEEPEPGVNSEAVRGGGGGNNLGGGGGGGEGGGGGGEEEEKEKKRRMALSMSQKLTLGYAALVGVGGLMGYIKSGSNKSLVSGGLSALLLYYVHTQLPVRPAFASAVGLGVSALLLLVMGSRFKNSGKIFPAGVVSLVSLIMTGGYLHGIFRSSHA</sequence>
<proteinExistence type="evidence at transcript level"/>
<dbReference type="GO" id="GO:0015245">
    <property type="term" value="F:fatty acid transmembrane transporter activity"/>
    <property type="evidence" value="ECO:0007669"/>
    <property type="project" value="TreeGrafter"/>
</dbReference>
<dbReference type="InterPro" id="IPR044890">
    <property type="entry name" value="TMEM14_sf"/>
</dbReference>
<evidence type="ECO:0000256" key="1">
    <source>
        <dbReference type="ARBA" id="ARBA00004370"/>
    </source>
</evidence>
<evidence type="ECO:0000256" key="6">
    <source>
        <dbReference type="SAM" id="MobiDB-lite"/>
    </source>
</evidence>
<keyword evidence="5 7" id="KW-0472">Membrane</keyword>
<dbReference type="PANTHER" id="PTHR12668">
    <property type="entry name" value="TRANSMEMBRANE PROTEIN 14, 15"/>
    <property type="match status" value="1"/>
</dbReference>
<name>B8LPI2_PICSI</name>
<feature type="transmembrane region" description="Helical" evidence="7">
    <location>
        <begin position="165"/>
        <end position="182"/>
    </location>
</feature>
<evidence type="ECO:0000256" key="3">
    <source>
        <dbReference type="ARBA" id="ARBA00022692"/>
    </source>
</evidence>
<dbReference type="PANTHER" id="PTHR12668:SF37">
    <property type="entry name" value="PROTEIN FATTY ACID EXPORT 2, CHLOROPLASTIC"/>
    <property type="match status" value="1"/>
</dbReference>
<dbReference type="Gene3D" id="1.10.10.1740">
    <property type="entry name" value="Transmembrane protein 14-like"/>
    <property type="match status" value="1"/>
</dbReference>
<reference evidence="8" key="1">
    <citation type="submission" date="2007-06" db="EMBL/GenBank/DDBJ databases">
        <title>Full length cDNA sequences from Sitka Spruce (Picea sitchensis).</title>
        <authorList>
            <person name="Ralph S.G."/>
            <person name="Chun H.E."/>
            <person name="Liao N."/>
            <person name="Ali J."/>
            <person name="Reid K."/>
            <person name="Kolosova N."/>
            <person name="Cooper N."/>
            <person name="Cullis C."/>
            <person name="Jancsik S."/>
            <person name="Moore R."/>
            <person name="Mayo M."/>
            <person name="Wagner S."/>
            <person name="Holt R.A."/>
            <person name="Jones S.J.M."/>
            <person name="Marra M.A."/>
            <person name="Ritland C.E."/>
            <person name="Ritland K."/>
            <person name="Bohlmann J."/>
        </authorList>
    </citation>
    <scope>NUCLEOTIDE SEQUENCE</scope>
    <source>
        <tissue evidence="8">Green portion of the leader tissue</tissue>
    </source>
</reference>
<keyword evidence="3 7" id="KW-0812">Transmembrane</keyword>
<feature type="transmembrane region" description="Helical" evidence="7">
    <location>
        <begin position="212"/>
        <end position="233"/>
    </location>
</feature>
<feature type="transmembrane region" description="Helical" evidence="7">
    <location>
        <begin position="239"/>
        <end position="261"/>
    </location>
</feature>
<accession>B8LPI2</accession>
<evidence type="ECO:0000256" key="2">
    <source>
        <dbReference type="ARBA" id="ARBA00007590"/>
    </source>
</evidence>
<keyword evidence="4 7" id="KW-1133">Transmembrane helix</keyword>
<evidence type="ECO:0000256" key="5">
    <source>
        <dbReference type="ARBA" id="ARBA00023136"/>
    </source>
</evidence>
<organism evidence="8">
    <name type="scientific">Picea sitchensis</name>
    <name type="common">Sitka spruce</name>
    <name type="synonym">Pinus sitchensis</name>
    <dbReference type="NCBI Taxonomy" id="3332"/>
    <lineage>
        <taxon>Eukaryota</taxon>
        <taxon>Viridiplantae</taxon>
        <taxon>Streptophyta</taxon>
        <taxon>Embryophyta</taxon>
        <taxon>Tracheophyta</taxon>
        <taxon>Spermatophyta</taxon>
        <taxon>Pinopsida</taxon>
        <taxon>Pinidae</taxon>
        <taxon>Conifers I</taxon>
        <taxon>Pinales</taxon>
        <taxon>Pinaceae</taxon>
        <taxon>Picea</taxon>
    </lineage>
</organism>